<dbReference type="EMBL" id="ASSJ01000085">
    <property type="protein sequence ID" value="ERN39875.1"/>
    <property type="molecule type" value="Genomic_DNA"/>
</dbReference>
<protein>
    <submittedName>
        <fullName evidence="1">Uncharacterized protein</fullName>
    </submittedName>
</protein>
<keyword evidence="2" id="KW-1185">Reference proteome</keyword>
<sequence length="51" mass="5910">MLRSELLTTVQFTIFEGIIYCTDLLSADRQAVILKHNRLRKSPTFFALLQP</sequence>
<gene>
    <name evidence="1" type="ORF">KR51_00036580</name>
</gene>
<reference evidence="1 2" key="1">
    <citation type="submission" date="2013-05" db="EMBL/GenBank/DDBJ databases">
        <title>Draft genome sequence of Rubidibacter lacunae KORDI 51-2.</title>
        <authorList>
            <person name="Choi D.H."/>
            <person name="Noh J.H."/>
            <person name="Kwon K.-K."/>
            <person name="Lee J.-H."/>
            <person name="Ryu J.-Y."/>
        </authorList>
    </citation>
    <scope>NUCLEOTIDE SEQUENCE [LARGE SCALE GENOMIC DNA]</scope>
    <source>
        <strain evidence="1 2">KORDI 51-2</strain>
    </source>
</reference>
<dbReference type="InParanoid" id="U5DJK9"/>
<dbReference type="STRING" id="582515.KR51_00036580"/>
<dbReference type="AlphaFoldDB" id="U5DJK9"/>
<organism evidence="1 2">
    <name type="scientific">Rubidibacter lacunae KORDI 51-2</name>
    <dbReference type="NCBI Taxonomy" id="582515"/>
    <lineage>
        <taxon>Bacteria</taxon>
        <taxon>Bacillati</taxon>
        <taxon>Cyanobacteriota</taxon>
        <taxon>Cyanophyceae</taxon>
        <taxon>Oscillatoriophycideae</taxon>
        <taxon>Chroococcales</taxon>
        <taxon>Aphanothecaceae</taxon>
        <taxon>Rubidibacter</taxon>
    </lineage>
</organism>
<proteinExistence type="predicted"/>
<evidence type="ECO:0000313" key="1">
    <source>
        <dbReference type="EMBL" id="ERN39875.1"/>
    </source>
</evidence>
<dbReference type="Proteomes" id="UP000016960">
    <property type="component" value="Unassembled WGS sequence"/>
</dbReference>
<evidence type="ECO:0000313" key="2">
    <source>
        <dbReference type="Proteomes" id="UP000016960"/>
    </source>
</evidence>
<name>U5DJK9_9CHRO</name>
<accession>U5DJK9</accession>
<comment type="caution">
    <text evidence="1">The sequence shown here is derived from an EMBL/GenBank/DDBJ whole genome shotgun (WGS) entry which is preliminary data.</text>
</comment>